<dbReference type="AlphaFoldDB" id="A0A7I9VKI9"/>
<feature type="transmembrane region" description="Helical" evidence="8">
    <location>
        <begin position="271"/>
        <end position="292"/>
    </location>
</feature>
<dbReference type="Pfam" id="PF00361">
    <property type="entry name" value="Proton_antipo_M"/>
    <property type="match status" value="1"/>
</dbReference>
<keyword evidence="3 7" id="KW-0812">Transmembrane</keyword>
<dbReference type="PANTHER" id="PTHR42682:SF3">
    <property type="entry name" value="FORMATE HYDROGENLYASE SUBUNIT 3-RELATED"/>
    <property type="match status" value="1"/>
</dbReference>
<feature type="transmembrane region" description="Helical" evidence="8">
    <location>
        <begin position="42"/>
        <end position="61"/>
    </location>
</feature>
<feature type="transmembrane region" description="Helical" evidence="8">
    <location>
        <begin position="82"/>
        <end position="103"/>
    </location>
</feature>
<accession>A0A7I9VKI9</accession>
<feature type="transmembrane region" description="Helical" evidence="8">
    <location>
        <begin position="379"/>
        <end position="401"/>
    </location>
</feature>
<dbReference type="InterPro" id="IPR003918">
    <property type="entry name" value="NADH_UbQ_OxRdtase"/>
</dbReference>
<dbReference type="GO" id="GO:0016491">
    <property type="term" value="F:oxidoreductase activity"/>
    <property type="evidence" value="ECO:0007669"/>
    <property type="project" value="UniProtKB-KW"/>
</dbReference>
<keyword evidence="5" id="KW-0560">Oxidoreductase</keyword>
<dbReference type="Proteomes" id="UP000503640">
    <property type="component" value="Unassembled WGS sequence"/>
</dbReference>
<feature type="transmembrane region" description="Helical" evidence="8">
    <location>
        <begin position="207"/>
        <end position="230"/>
    </location>
</feature>
<dbReference type="GO" id="GO:0008137">
    <property type="term" value="F:NADH dehydrogenase (ubiquinone) activity"/>
    <property type="evidence" value="ECO:0007669"/>
    <property type="project" value="InterPro"/>
</dbReference>
<sequence length="659" mass="67080">MSLALVLAGLVLASCSGGAALALRRAPALAQRAACAVLVAGAALGIAGAALALGGAAPAGLHARWSVPGGALAVRLDALGAVFLLPVFGIPAAGSVYGLAYFAQARRGAQALRLQGFYGLVTGAMALVVLAANAMLFLAAWEVMALCGFLLVLTEQEKPEVQRAGFVYLAATHVGTLALFALFALLGSAAGSFDFARMAGAGLPATWGVFALALLGFGLKAGLMPLHFWLPGAHAAAPSHVSALLSGVLLKTGLYGILRVTGFFAAPPLGWGLALLAVGAASAVLGVAFALAQHDLKRLLAYHSVENVGIIAMGIGLALVGRAVGDPALVLLGFAGGALHVVNHALFKALLFLGAGAVDHACGTRELDRLGGLARAMPLTAALFLLGAVAISALPPLNGFVSEWLVYLGALRALSAPSLAAWAALAAPALALVGGLAAACFAKVFGTVFLGTPRSDQGARAHEAARAMLAPMAGLAACCVLIGLFPGLLLPALRRAASAWAPPAAGLAAGAARSAVDSASALTGCAAVLLAAAGLLAAWRRRRARGAPAAETWGCGYTRPTARMQYTGSSFAEMLTLRFGWAFFPRARVEPPRGPFPRRATFSSHVPDTVLDVALLPLLASASWGAERVRRLHRGQVQGQALLVGLTLLALLAWRFLWW</sequence>
<evidence type="ECO:0000256" key="9">
    <source>
        <dbReference type="SAM" id="SignalP"/>
    </source>
</evidence>
<keyword evidence="12" id="KW-1185">Reference proteome</keyword>
<evidence type="ECO:0000313" key="11">
    <source>
        <dbReference type="EMBL" id="GEJ56895.1"/>
    </source>
</evidence>
<organism evidence="11 12">
    <name type="scientific">Anaeromyxobacter diazotrophicus</name>
    <dbReference type="NCBI Taxonomy" id="2590199"/>
    <lineage>
        <taxon>Bacteria</taxon>
        <taxon>Pseudomonadati</taxon>
        <taxon>Myxococcota</taxon>
        <taxon>Myxococcia</taxon>
        <taxon>Myxococcales</taxon>
        <taxon>Cystobacterineae</taxon>
        <taxon>Anaeromyxobacteraceae</taxon>
        <taxon>Anaeromyxobacter</taxon>
    </lineage>
</organism>
<evidence type="ECO:0000256" key="6">
    <source>
        <dbReference type="ARBA" id="ARBA00023136"/>
    </source>
</evidence>
<protein>
    <submittedName>
        <fullName evidence="11">Hydrogenase</fullName>
    </submittedName>
</protein>
<dbReference type="InterPro" id="IPR052175">
    <property type="entry name" value="ComplexI-like_HydComp"/>
</dbReference>
<evidence type="ECO:0000256" key="4">
    <source>
        <dbReference type="ARBA" id="ARBA00022989"/>
    </source>
</evidence>
<feature type="transmembrane region" description="Helical" evidence="8">
    <location>
        <begin position="165"/>
        <end position="187"/>
    </location>
</feature>
<feature type="chain" id="PRO_5029683780" evidence="9">
    <location>
        <begin position="20"/>
        <end position="659"/>
    </location>
</feature>
<feature type="signal peptide" evidence="9">
    <location>
        <begin position="1"/>
        <end position="19"/>
    </location>
</feature>
<dbReference type="InterPro" id="IPR001750">
    <property type="entry name" value="ND/Mrp_TM"/>
</dbReference>
<feature type="transmembrane region" description="Helical" evidence="8">
    <location>
        <begin position="330"/>
        <end position="358"/>
    </location>
</feature>
<evidence type="ECO:0000256" key="2">
    <source>
        <dbReference type="ARBA" id="ARBA00022475"/>
    </source>
</evidence>
<comment type="subcellular location">
    <subcellularLocation>
        <location evidence="1">Cell membrane</location>
        <topology evidence="1">Multi-pass membrane protein</topology>
    </subcellularLocation>
    <subcellularLocation>
        <location evidence="7">Membrane</location>
        <topology evidence="7">Multi-pass membrane protein</topology>
    </subcellularLocation>
</comment>
<evidence type="ECO:0000313" key="12">
    <source>
        <dbReference type="Proteomes" id="UP000503640"/>
    </source>
</evidence>
<feature type="transmembrane region" description="Helical" evidence="8">
    <location>
        <begin position="421"/>
        <end position="446"/>
    </location>
</feature>
<feature type="transmembrane region" description="Helical" evidence="8">
    <location>
        <begin position="640"/>
        <end position="658"/>
    </location>
</feature>
<dbReference type="PRINTS" id="PR01437">
    <property type="entry name" value="NUOXDRDTASE4"/>
</dbReference>
<evidence type="ECO:0000256" key="8">
    <source>
        <dbReference type="SAM" id="Phobius"/>
    </source>
</evidence>
<dbReference type="RefSeq" id="WP_176064360.1">
    <property type="nucleotide sequence ID" value="NZ_BJTG01000003.1"/>
</dbReference>
<feature type="transmembrane region" description="Helical" evidence="8">
    <location>
        <begin position="242"/>
        <end position="265"/>
    </location>
</feature>
<evidence type="ECO:0000259" key="10">
    <source>
        <dbReference type="Pfam" id="PF00361"/>
    </source>
</evidence>
<keyword evidence="6 8" id="KW-0472">Membrane</keyword>
<comment type="caution">
    <text evidence="11">The sequence shown here is derived from an EMBL/GenBank/DDBJ whole genome shotgun (WGS) entry which is preliminary data.</text>
</comment>
<feature type="transmembrane region" description="Helical" evidence="8">
    <location>
        <begin position="467"/>
        <end position="490"/>
    </location>
</feature>
<keyword evidence="9" id="KW-0732">Signal</keyword>
<keyword evidence="2" id="KW-1003">Cell membrane</keyword>
<keyword evidence="4 8" id="KW-1133">Transmembrane helix</keyword>
<evidence type="ECO:0000256" key="7">
    <source>
        <dbReference type="RuleBase" id="RU000320"/>
    </source>
</evidence>
<dbReference type="PANTHER" id="PTHR42682">
    <property type="entry name" value="HYDROGENASE-4 COMPONENT F"/>
    <property type="match status" value="1"/>
</dbReference>
<reference evidence="12" key="1">
    <citation type="journal article" date="2020" name="Appl. Environ. Microbiol.">
        <title>Diazotrophic Anaeromyxobacter Isolates from Soils.</title>
        <authorList>
            <person name="Masuda Y."/>
            <person name="Yamanaka H."/>
            <person name="Xu Z.X."/>
            <person name="Shiratori Y."/>
            <person name="Aono T."/>
            <person name="Amachi S."/>
            <person name="Senoo K."/>
            <person name="Itoh H."/>
        </authorList>
    </citation>
    <scope>NUCLEOTIDE SEQUENCE [LARGE SCALE GENOMIC DNA]</scope>
    <source>
        <strain evidence="12">R267</strain>
    </source>
</reference>
<feature type="transmembrane region" description="Helical" evidence="8">
    <location>
        <begin position="304"/>
        <end position="324"/>
    </location>
</feature>
<name>A0A7I9VKI9_9BACT</name>
<dbReference type="EMBL" id="BJTG01000003">
    <property type="protein sequence ID" value="GEJ56895.1"/>
    <property type="molecule type" value="Genomic_DNA"/>
</dbReference>
<feature type="transmembrane region" description="Helical" evidence="8">
    <location>
        <begin position="519"/>
        <end position="539"/>
    </location>
</feature>
<gene>
    <name evidence="11" type="primary">ehrA-2_1</name>
    <name evidence="11" type="ORF">AMYX_16360</name>
</gene>
<dbReference type="GO" id="GO:0005886">
    <property type="term" value="C:plasma membrane"/>
    <property type="evidence" value="ECO:0007669"/>
    <property type="project" value="UniProtKB-SubCell"/>
</dbReference>
<feature type="transmembrane region" description="Helical" evidence="8">
    <location>
        <begin position="123"/>
        <end position="153"/>
    </location>
</feature>
<dbReference type="GO" id="GO:0042773">
    <property type="term" value="P:ATP synthesis coupled electron transport"/>
    <property type="evidence" value="ECO:0007669"/>
    <property type="project" value="InterPro"/>
</dbReference>
<feature type="domain" description="NADH:quinone oxidoreductase/Mrp antiporter transmembrane" evidence="10">
    <location>
        <begin position="132"/>
        <end position="412"/>
    </location>
</feature>
<evidence type="ECO:0000256" key="3">
    <source>
        <dbReference type="ARBA" id="ARBA00022692"/>
    </source>
</evidence>
<evidence type="ECO:0000256" key="1">
    <source>
        <dbReference type="ARBA" id="ARBA00004651"/>
    </source>
</evidence>
<proteinExistence type="predicted"/>
<evidence type="ECO:0000256" key="5">
    <source>
        <dbReference type="ARBA" id="ARBA00023002"/>
    </source>
</evidence>